<feature type="domain" description="CDI immunity protein" evidence="1">
    <location>
        <begin position="18"/>
        <end position="121"/>
    </location>
</feature>
<sequence>MNNPEEEDFKIMETIEEKEKVIDIYFTMIVGDYYFIKCLNEFKDQSGFGIESFGILFYQDFEIWDEFRCKENEVALLDYPAAEKDRIGYLDFQQFYPYVYQYGQRFIQKHPERKEEVTRLLKEIKESWGI</sequence>
<name>A0A7W1XT87_9BACL</name>
<dbReference type="Pfam" id="PF18624">
    <property type="entry name" value="CdiI_4"/>
    <property type="match status" value="1"/>
</dbReference>
<reference evidence="2 3" key="1">
    <citation type="submission" date="2020-07" db="EMBL/GenBank/DDBJ databases">
        <title>Thermoactinomyces phylogeny.</title>
        <authorList>
            <person name="Dunlap C."/>
        </authorList>
    </citation>
    <scope>NUCLEOTIDE SEQUENCE [LARGE SCALE GENOMIC DNA]</scope>
    <source>
        <strain evidence="2 3">AMNI-1</strain>
    </source>
</reference>
<dbReference type="AlphaFoldDB" id="A0A7W1XT87"/>
<protein>
    <recommendedName>
        <fullName evidence="1">CDI immunity protein domain-containing protein</fullName>
    </recommendedName>
</protein>
<dbReference type="CDD" id="cd20688">
    <property type="entry name" value="CdiI_Ecoli_Nm-like"/>
    <property type="match status" value="1"/>
</dbReference>
<comment type="caution">
    <text evidence="2">The sequence shown here is derived from an EMBL/GenBank/DDBJ whole genome shotgun (WGS) entry which is preliminary data.</text>
</comment>
<keyword evidence="3" id="KW-1185">Reference proteome</keyword>
<dbReference type="RefSeq" id="WP_181740592.1">
    <property type="nucleotide sequence ID" value="NZ_JACEOL010000034.1"/>
</dbReference>
<dbReference type="Proteomes" id="UP000538292">
    <property type="component" value="Unassembled WGS sequence"/>
</dbReference>
<evidence type="ECO:0000259" key="1">
    <source>
        <dbReference type="Pfam" id="PF18624"/>
    </source>
</evidence>
<gene>
    <name evidence="2" type="ORF">H2C83_10530</name>
</gene>
<evidence type="ECO:0000313" key="3">
    <source>
        <dbReference type="Proteomes" id="UP000538292"/>
    </source>
</evidence>
<organism evidence="2 3">
    <name type="scientific">Thermoactinomyces mirandus</name>
    <dbReference type="NCBI Taxonomy" id="2756294"/>
    <lineage>
        <taxon>Bacteria</taxon>
        <taxon>Bacillati</taxon>
        <taxon>Bacillota</taxon>
        <taxon>Bacilli</taxon>
        <taxon>Bacillales</taxon>
        <taxon>Thermoactinomycetaceae</taxon>
        <taxon>Thermoactinomyces</taxon>
    </lineage>
</organism>
<accession>A0A7W1XT87</accession>
<evidence type="ECO:0000313" key="2">
    <source>
        <dbReference type="EMBL" id="MBA4602741.1"/>
    </source>
</evidence>
<dbReference type="EMBL" id="JACEOL010000034">
    <property type="protein sequence ID" value="MBA4602741.1"/>
    <property type="molecule type" value="Genomic_DNA"/>
</dbReference>
<dbReference type="InterPro" id="IPR041256">
    <property type="entry name" value="CdiI_4"/>
</dbReference>
<proteinExistence type="predicted"/>